<comment type="caution">
    <text evidence="4">The sequence shown here is derived from an EMBL/GenBank/DDBJ whole genome shotgun (WGS) entry which is preliminary data.</text>
</comment>
<evidence type="ECO:0000256" key="2">
    <source>
        <dbReference type="PROSITE-ProRule" id="PRU00235"/>
    </source>
</evidence>
<feature type="repeat" description="RCC1" evidence="2">
    <location>
        <begin position="559"/>
        <end position="618"/>
    </location>
</feature>
<keyword evidence="1" id="KW-0677">Repeat</keyword>
<dbReference type="PROSITE" id="PS00626">
    <property type="entry name" value="RCC1_2"/>
    <property type="match status" value="3"/>
</dbReference>
<gene>
    <name evidence="4" type="ORF">CTEN210_01429</name>
</gene>
<evidence type="ECO:0000256" key="3">
    <source>
        <dbReference type="SAM" id="MobiDB-lite"/>
    </source>
</evidence>
<dbReference type="SUPFAM" id="SSF50985">
    <property type="entry name" value="RCC1/BLIP-II"/>
    <property type="match status" value="1"/>
</dbReference>
<name>A0AAD3CHY9_9STRA</name>
<reference evidence="4 5" key="1">
    <citation type="journal article" date="2021" name="Sci. Rep.">
        <title>The genome of the diatom Chaetoceros tenuissimus carries an ancient integrated fragment of an extant virus.</title>
        <authorList>
            <person name="Hongo Y."/>
            <person name="Kimura K."/>
            <person name="Takaki Y."/>
            <person name="Yoshida Y."/>
            <person name="Baba S."/>
            <person name="Kobayashi G."/>
            <person name="Nagasaki K."/>
            <person name="Hano T."/>
            <person name="Tomaru Y."/>
        </authorList>
    </citation>
    <scope>NUCLEOTIDE SEQUENCE [LARGE SCALE GENOMIC DNA]</scope>
    <source>
        <strain evidence="4 5">NIES-3715</strain>
    </source>
</reference>
<dbReference type="PANTHER" id="PTHR22872">
    <property type="entry name" value="BTK-BINDING PROTEIN-RELATED"/>
    <property type="match status" value="1"/>
</dbReference>
<dbReference type="InterPro" id="IPR000408">
    <property type="entry name" value="Reg_chr_condens"/>
</dbReference>
<proteinExistence type="predicted"/>
<dbReference type="EMBL" id="BLLK01000020">
    <property type="protein sequence ID" value="GFH44955.1"/>
    <property type="molecule type" value="Genomic_DNA"/>
</dbReference>
<dbReference type="InterPro" id="IPR051625">
    <property type="entry name" value="Signaling_Regulatory_Domain"/>
</dbReference>
<feature type="repeat" description="RCC1" evidence="2">
    <location>
        <begin position="505"/>
        <end position="558"/>
    </location>
</feature>
<dbReference type="AlphaFoldDB" id="A0AAD3CHY9"/>
<keyword evidence="5" id="KW-1185">Reference proteome</keyword>
<organism evidence="4 5">
    <name type="scientific">Chaetoceros tenuissimus</name>
    <dbReference type="NCBI Taxonomy" id="426638"/>
    <lineage>
        <taxon>Eukaryota</taxon>
        <taxon>Sar</taxon>
        <taxon>Stramenopiles</taxon>
        <taxon>Ochrophyta</taxon>
        <taxon>Bacillariophyta</taxon>
        <taxon>Coscinodiscophyceae</taxon>
        <taxon>Chaetocerotophycidae</taxon>
        <taxon>Chaetocerotales</taxon>
        <taxon>Chaetocerotaceae</taxon>
        <taxon>Chaetoceros</taxon>
    </lineage>
</organism>
<sequence>MAPRSEEEKARRKAEFEARKKARQEAKGKKEKEEAEKKAALEKLKNLKIDSDEDDSNDKFCYILTLAEDAQNQIYSFCSARDLGCISMTCRSVNFGMGEARIYHILSRLNSQARVDEVGKLMVPIQFAKNEKECRCLLESALMGGGETGRLVTKKMKKSSEGDADEYIGFARFLEEALLGYSTQKVPGQKPALLPPMINGRFASVSPEHSLCRLGGDGLTTGAGGSGCAAWGVGKRGQLGNGKRKDEQHPKRLLGLGYGGNRIVQVSAGGGLVRVAHSLLLTSTGQVLSFGTAQYGQLGHGYSAGKQLPDVLRPQVLDGLKYLRCICVSAGELHSAVVTEDGDLMVWGDGFCGQLGLGDKRPQLEPVLVEKGGLEDECILTVSCGARHTLAVTEEGEVWSFGLGHFGVLGRSFTPYEYFNNSAVAGLGVDDEEIQVEVAVEHQDPLQNIEHMDDEIRQQLDLLSNLTLDDGSDQCIPKVIEALQGIKIIGACAGHRHSIFLDAEGNVYTCGDGSGGALGHGDTSRQDFPMKVMYFEENNIKIMQISAGVDMSMAVSTTGEVYGWGNAVGGRIGVINKDYTKDYVTLPQKVNVIGENGEAKQAVDVECGYVHSMIVCVDGTVFMCGDVETDELDAVDNKLVPLTPGSHREPKQIPDFNIWHRLPEPKEQKKQTKWKKYGKYELKGRSAMLAQGD</sequence>
<dbReference type="Pfam" id="PF00415">
    <property type="entry name" value="RCC1"/>
    <property type="match status" value="5"/>
</dbReference>
<dbReference type="InterPro" id="IPR009091">
    <property type="entry name" value="RCC1/BLIP-II"/>
</dbReference>
<evidence type="ECO:0008006" key="6">
    <source>
        <dbReference type="Google" id="ProtNLM"/>
    </source>
</evidence>
<dbReference type="Gene3D" id="2.130.10.30">
    <property type="entry name" value="Regulator of chromosome condensation 1/beta-lactamase-inhibitor protein II"/>
    <property type="match status" value="2"/>
</dbReference>
<evidence type="ECO:0000313" key="5">
    <source>
        <dbReference type="Proteomes" id="UP001054902"/>
    </source>
</evidence>
<dbReference type="PROSITE" id="PS50012">
    <property type="entry name" value="RCC1_3"/>
    <property type="match status" value="5"/>
</dbReference>
<feature type="repeat" description="RCC1" evidence="2">
    <location>
        <begin position="285"/>
        <end position="341"/>
    </location>
</feature>
<accession>A0AAD3CHY9</accession>
<evidence type="ECO:0000313" key="4">
    <source>
        <dbReference type="EMBL" id="GFH44955.1"/>
    </source>
</evidence>
<protein>
    <recommendedName>
        <fullName evidence="6">Regulator of chromosome condensation</fullName>
    </recommendedName>
</protein>
<dbReference type="PRINTS" id="PR00633">
    <property type="entry name" value="RCCNDNSATION"/>
</dbReference>
<feature type="repeat" description="RCC1" evidence="2">
    <location>
        <begin position="342"/>
        <end position="395"/>
    </location>
</feature>
<feature type="repeat" description="RCC1" evidence="2">
    <location>
        <begin position="226"/>
        <end position="279"/>
    </location>
</feature>
<evidence type="ECO:0000256" key="1">
    <source>
        <dbReference type="ARBA" id="ARBA00022737"/>
    </source>
</evidence>
<dbReference type="Proteomes" id="UP001054902">
    <property type="component" value="Unassembled WGS sequence"/>
</dbReference>
<feature type="region of interest" description="Disordered" evidence="3">
    <location>
        <begin position="1"/>
        <end position="35"/>
    </location>
</feature>